<feature type="transmembrane region" description="Helical" evidence="1">
    <location>
        <begin position="12"/>
        <end position="36"/>
    </location>
</feature>
<name>A0A1B3WD94_9FIRM</name>
<keyword evidence="1" id="KW-1133">Transmembrane helix</keyword>
<dbReference type="EMBL" id="CP017037">
    <property type="protein sequence ID" value="AOH38920.1"/>
    <property type="molecule type" value="Genomic_DNA"/>
</dbReference>
<organism evidence="2 3">
    <name type="scientific">Dialister pneumosintes</name>
    <dbReference type="NCBI Taxonomy" id="39950"/>
    <lineage>
        <taxon>Bacteria</taxon>
        <taxon>Bacillati</taxon>
        <taxon>Bacillota</taxon>
        <taxon>Negativicutes</taxon>
        <taxon>Veillonellales</taxon>
        <taxon>Veillonellaceae</taxon>
        <taxon>Dialister</taxon>
    </lineage>
</organism>
<dbReference type="RefSeq" id="WP_069176910.1">
    <property type="nucleotide sequence ID" value="NZ_CP017037.1"/>
</dbReference>
<dbReference type="AlphaFoldDB" id="A0A1B3WD94"/>
<evidence type="ECO:0000256" key="1">
    <source>
        <dbReference type="SAM" id="Phobius"/>
    </source>
</evidence>
<dbReference type="KEGG" id="dpn:BCB69_02380"/>
<reference evidence="3" key="1">
    <citation type="submission" date="2016-08" db="EMBL/GenBank/DDBJ databases">
        <authorList>
            <person name="Holder M.E."/>
            <person name="Ajami N.J."/>
            <person name="Petrosino J.F."/>
        </authorList>
    </citation>
    <scope>NUCLEOTIDE SEQUENCE [LARGE SCALE GENOMIC DNA]</scope>
    <source>
        <strain evidence="3">F0677</strain>
    </source>
</reference>
<sequence>MEEKKLFKTGRWLAIIRVVFLSMFVLLFSYTGMIMMKDHWQGENVLSADTFGDYVYIDVMYASPPFASDSEGNKCIFVTTKDGDNFRDCMFVISERDFEKSGLKKLSENTIETAKDIPAVHVNAYLRESYQQLNKVAEKYYKLYIGDESLVNPFKYLGNFYLEYTEEGLFQRMDIMDYIVYVGLGILIGMCVMEIVQIIKKQKRKENKIALCKELYERDGEYAKGIREIDSPETTFYKGAKLYITPHYIVSISEGVEVFRIENIKELYGYDKSSRNVLMSLLFGLFAGYRVEHALAAVTSDNELHLFAKFWRVGKMHDEIVRKLIQKNPNILLGRKTVSVHELEQNISELKLSNVPGFYGNVDVWKGRVKETFIS</sequence>
<gene>
    <name evidence="2" type="ORF">BCB69_02380</name>
</gene>
<evidence type="ECO:0000313" key="3">
    <source>
        <dbReference type="Proteomes" id="UP000094757"/>
    </source>
</evidence>
<keyword evidence="1" id="KW-0812">Transmembrane</keyword>
<evidence type="ECO:0000313" key="2">
    <source>
        <dbReference type="EMBL" id="AOH38920.1"/>
    </source>
</evidence>
<feature type="transmembrane region" description="Helical" evidence="1">
    <location>
        <begin position="178"/>
        <end position="199"/>
    </location>
</feature>
<proteinExistence type="predicted"/>
<protein>
    <submittedName>
        <fullName evidence="2">Uncharacterized protein</fullName>
    </submittedName>
</protein>
<keyword evidence="1" id="KW-0472">Membrane</keyword>
<dbReference type="Proteomes" id="UP000094757">
    <property type="component" value="Chromosome"/>
</dbReference>
<accession>A0A1B3WD94</accession>